<keyword evidence="4" id="KW-0819">tRNA processing</keyword>
<dbReference type="PANTHER" id="PTHR21392:SF0">
    <property type="entry name" value="TRNA-URIDINE AMINOCARBOXYPROPYLTRANSFERASE 2"/>
    <property type="match status" value="1"/>
</dbReference>
<evidence type="ECO:0000256" key="2">
    <source>
        <dbReference type="ARBA" id="ARBA00022679"/>
    </source>
</evidence>
<dbReference type="EC" id="2.5.1.25" evidence="1"/>
<evidence type="ECO:0000313" key="7">
    <source>
        <dbReference type="EMBL" id="OGF08085.1"/>
    </source>
</evidence>
<dbReference type="Pfam" id="PF03942">
    <property type="entry name" value="DTW"/>
    <property type="match status" value="1"/>
</dbReference>
<dbReference type="GO" id="GO:0016432">
    <property type="term" value="F:tRNA-uridine aminocarboxypropyltransferase activity"/>
    <property type="evidence" value="ECO:0007669"/>
    <property type="project" value="UniProtKB-EC"/>
</dbReference>
<evidence type="ECO:0000256" key="3">
    <source>
        <dbReference type="ARBA" id="ARBA00022691"/>
    </source>
</evidence>
<dbReference type="AlphaFoldDB" id="A0A1F5R0W4"/>
<dbReference type="GO" id="GO:0008033">
    <property type="term" value="P:tRNA processing"/>
    <property type="evidence" value="ECO:0007669"/>
    <property type="project" value="UniProtKB-KW"/>
</dbReference>
<evidence type="ECO:0000256" key="5">
    <source>
        <dbReference type="ARBA" id="ARBA00034489"/>
    </source>
</evidence>
<name>A0A1F5R0W4_9BACT</name>
<evidence type="ECO:0000259" key="6">
    <source>
        <dbReference type="SMART" id="SM01144"/>
    </source>
</evidence>
<dbReference type="InterPro" id="IPR039262">
    <property type="entry name" value="DTWD2/TAPT"/>
</dbReference>
<keyword evidence="2" id="KW-0808">Transferase</keyword>
<dbReference type="EMBL" id="MFFM01000049">
    <property type="protein sequence ID" value="OGF08085.1"/>
    <property type="molecule type" value="Genomic_DNA"/>
</dbReference>
<protein>
    <recommendedName>
        <fullName evidence="1">tRNA-uridine aminocarboxypropyltransferase</fullName>
        <ecNumber evidence="1">2.5.1.25</ecNumber>
    </recommendedName>
</protein>
<comment type="caution">
    <text evidence="7">The sequence shown here is derived from an EMBL/GenBank/DDBJ whole genome shotgun (WGS) entry which is preliminary data.</text>
</comment>
<dbReference type="InterPro" id="IPR005636">
    <property type="entry name" value="DTW"/>
</dbReference>
<organism evidence="7 8">
    <name type="scientific">Candidatus Edwardsbacteria bacterium GWF2_54_11</name>
    <dbReference type="NCBI Taxonomy" id="1817851"/>
    <lineage>
        <taxon>Bacteria</taxon>
        <taxon>Candidatus Edwardsiibacteriota</taxon>
    </lineage>
</organism>
<dbReference type="SMART" id="SM01144">
    <property type="entry name" value="DTW"/>
    <property type="match status" value="1"/>
</dbReference>
<evidence type="ECO:0000313" key="8">
    <source>
        <dbReference type="Proteomes" id="UP000177230"/>
    </source>
</evidence>
<sequence>MRQKLDQRLRCPDCRMHLELCVCHLSPRLDLKTRVEVVIHYADIRKMSNSGRLVKLALQNSAVHVRGLKDKPVEAAPDKKYETDLVLFPGHGSVELNEKFLSPAAHPLRLLIPDGSWNQASSMVKREPLMKNAVKVHLPAGIQAKYRIRAQEDPFKLCTFEAVIRALGVIEGSRAEEKLDAFFRVWIYRSLYIKGRIAKADMPEGILMA</sequence>
<proteinExistence type="inferred from homology"/>
<dbReference type="Proteomes" id="UP000177230">
    <property type="component" value="Unassembled WGS sequence"/>
</dbReference>
<accession>A0A1F5R0W4</accession>
<dbReference type="PANTHER" id="PTHR21392">
    <property type="entry name" value="TRNA-URIDINE AMINOCARBOXYPROPYLTRANSFERASE 2"/>
    <property type="match status" value="1"/>
</dbReference>
<gene>
    <name evidence="7" type="ORF">A2024_04985</name>
</gene>
<feature type="domain" description="DTW" evidence="6">
    <location>
        <begin position="7"/>
        <end position="195"/>
    </location>
</feature>
<comment type="similarity">
    <text evidence="5">Belongs to the TDD superfamily. DTWD2 family.</text>
</comment>
<evidence type="ECO:0000256" key="1">
    <source>
        <dbReference type="ARBA" id="ARBA00012386"/>
    </source>
</evidence>
<keyword evidence="3" id="KW-0949">S-adenosyl-L-methionine</keyword>
<evidence type="ECO:0000256" key="4">
    <source>
        <dbReference type="ARBA" id="ARBA00022694"/>
    </source>
</evidence>
<reference evidence="7 8" key="1">
    <citation type="journal article" date="2016" name="Nat. Commun.">
        <title>Thousands of microbial genomes shed light on interconnected biogeochemical processes in an aquifer system.</title>
        <authorList>
            <person name="Anantharaman K."/>
            <person name="Brown C.T."/>
            <person name="Hug L.A."/>
            <person name="Sharon I."/>
            <person name="Castelle C.J."/>
            <person name="Probst A.J."/>
            <person name="Thomas B.C."/>
            <person name="Singh A."/>
            <person name="Wilkins M.J."/>
            <person name="Karaoz U."/>
            <person name="Brodie E.L."/>
            <person name="Williams K.H."/>
            <person name="Hubbard S.S."/>
            <person name="Banfield J.F."/>
        </authorList>
    </citation>
    <scope>NUCLEOTIDE SEQUENCE [LARGE SCALE GENOMIC DNA]</scope>
</reference>